<dbReference type="InterPro" id="IPR036388">
    <property type="entry name" value="WH-like_DNA-bd_sf"/>
</dbReference>
<dbReference type="EMBL" id="JACIIX010000028">
    <property type="protein sequence ID" value="MBB6212475.1"/>
    <property type="molecule type" value="Genomic_DNA"/>
</dbReference>
<evidence type="ECO:0000259" key="5">
    <source>
        <dbReference type="Pfam" id="PF04542"/>
    </source>
</evidence>
<evidence type="ECO:0000313" key="7">
    <source>
        <dbReference type="EMBL" id="MBB6212475.1"/>
    </source>
</evidence>
<organism evidence="7 8">
    <name type="scientific">Novispirillum itersonii</name>
    <name type="common">Aquaspirillum itersonii</name>
    <dbReference type="NCBI Taxonomy" id="189"/>
    <lineage>
        <taxon>Bacteria</taxon>
        <taxon>Pseudomonadati</taxon>
        <taxon>Pseudomonadota</taxon>
        <taxon>Alphaproteobacteria</taxon>
        <taxon>Rhodospirillales</taxon>
        <taxon>Novispirillaceae</taxon>
        <taxon>Novispirillum</taxon>
    </lineage>
</organism>
<evidence type="ECO:0000313" key="8">
    <source>
        <dbReference type="Proteomes" id="UP000544872"/>
    </source>
</evidence>
<dbReference type="NCBIfam" id="TIGR02937">
    <property type="entry name" value="sigma70-ECF"/>
    <property type="match status" value="1"/>
</dbReference>
<evidence type="ECO:0000259" key="6">
    <source>
        <dbReference type="Pfam" id="PF08281"/>
    </source>
</evidence>
<dbReference type="GO" id="GO:0006352">
    <property type="term" value="P:DNA-templated transcription initiation"/>
    <property type="evidence" value="ECO:0007669"/>
    <property type="project" value="InterPro"/>
</dbReference>
<comment type="similarity">
    <text evidence="1">Belongs to the sigma-70 factor family. ECF subfamily.</text>
</comment>
<dbReference type="SUPFAM" id="SSF88659">
    <property type="entry name" value="Sigma3 and sigma4 domains of RNA polymerase sigma factors"/>
    <property type="match status" value="1"/>
</dbReference>
<evidence type="ECO:0000256" key="4">
    <source>
        <dbReference type="ARBA" id="ARBA00023163"/>
    </source>
</evidence>
<feature type="domain" description="RNA polymerase sigma-70 region 2" evidence="5">
    <location>
        <begin position="10"/>
        <end position="73"/>
    </location>
</feature>
<dbReference type="Gene3D" id="1.10.1740.10">
    <property type="match status" value="1"/>
</dbReference>
<dbReference type="InterPro" id="IPR039425">
    <property type="entry name" value="RNA_pol_sigma-70-like"/>
</dbReference>
<keyword evidence="2" id="KW-0805">Transcription regulation</keyword>
<dbReference type="AlphaFoldDB" id="A0A7X0DNY5"/>
<dbReference type="InterPro" id="IPR013324">
    <property type="entry name" value="RNA_pol_sigma_r3/r4-like"/>
</dbReference>
<keyword evidence="3" id="KW-0731">Sigma factor</keyword>
<dbReference type="Pfam" id="PF04542">
    <property type="entry name" value="Sigma70_r2"/>
    <property type="match status" value="1"/>
</dbReference>
<keyword evidence="8" id="KW-1185">Reference proteome</keyword>
<dbReference type="GO" id="GO:0016987">
    <property type="term" value="F:sigma factor activity"/>
    <property type="evidence" value="ECO:0007669"/>
    <property type="project" value="UniProtKB-KW"/>
</dbReference>
<keyword evidence="4" id="KW-0804">Transcription</keyword>
<reference evidence="7 8" key="1">
    <citation type="submission" date="2020-08" db="EMBL/GenBank/DDBJ databases">
        <title>Genomic Encyclopedia of Type Strains, Phase IV (KMG-IV): sequencing the most valuable type-strain genomes for metagenomic binning, comparative biology and taxonomic classification.</title>
        <authorList>
            <person name="Goeker M."/>
        </authorList>
    </citation>
    <scope>NUCLEOTIDE SEQUENCE [LARGE SCALE GENOMIC DNA]</scope>
    <source>
        <strain evidence="7 8">DSM 11590</strain>
    </source>
</reference>
<dbReference type="InterPro" id="IPR014284">
    <property type="entry name" value="RNA_pol_sigma-70_dom"/>
</dbReference>
<evidence type="ECO:0000256" key="2">
    <source>
        <dbReference type="ARBA" id="ARBA00023015"/>
    </source>
</evidence>
<dbReference type="InterPro" id="IPR013325">
    <property type="entry name" value="RNA_pol_sigma_r2"/>
</dbReference>
<dbReference type="SUPFAM" id="SSF88946">
    <property type="entry name" value="Sigma2 domain of RNA polymerase sigma factors"/>
    <property type="match status" value="1"/>
</dbReference>
<feature type="domain" description="RNA polymerase sigma factor 70 region 4 type 2" evidence="6">
    <location>
        <begin position="106"/>
        <end position="157"/>
    </location>
</feature>
<dbReference type="Gene3D" id="1.10.10.10">
    <property type="entry name" value="Winged helix-like DNA-binding domain superfamily/Winged helix DNA-binding domain"/>
    <property type="match status" value="1"/>
</dbReference>
<evidence type="ECO:0000256" key="3">
    <source>
        <dbReference type="ARBA" id="ARBA00023082"/>
    </source>
</evidence>
<dbReference type="Pfam" id="PF08281">
    <property type="entry name" value="Sigma70_r4_2"/>
    <property type="match status" value="1"/>
</dbReference>
<dbReference type="InterPro" id="IPR013249">
    <property type="entry name" value="RNA_pol_sigma70_r4_t2"/>
</dbReference>
<dbReference type="Proteomes" id="UP000544872">
    <property type="component" value="Unassembled WGS sequence"/>
</dbReference>
<gene>
    <name evidence="7" type="ORF">FHS48_003931</name>
</gene>
<evidence type="ECO:0000256" key="1">
    <source>
        <dbReference type="ARBA" id="ARBA00010641"/>
    </source>
</evidence>
<dbReference type="InterPro" id="IPR007627">
    <property type="entry name" value="RNA_pol_sigma70_r2"/>
</dbReference>
<name>A0A7X0DNY5_NOVIT</name>
<dbReference type="PANTHER" id="PTHR43133">
    <property type="entry name" value="RNA POLYMERASE ECF-TYPE SIGMA FACTO"/>
    <property type="match status" value="1"/>
</dbReference>
<sequence length="174" mass="19211">MATDKDKVDLYLAHRADLVDYAAALVKCRSRAEDLVQDAYLRFSPDGPALLRPVQYLYRIVRNLAVDTLRRASHDSAAPLEDCCDTLAARDATPEQTAIDRQQIARLTQALSALPPPVRRAFEAHRLNGDSLQDIADREGVSVATAHRMVRTALSALMQELDPPEPGPGQETRP</sequence>
<dbReference type="GO" id="GO:0003677">
    <property type="term" value="F:DNA binding"/>
    <property type="evidence" value="ECO:0007669"/>
    <property type="project" value="InterPro"/>
</dbReference>
<accession>A0A7X0DNY5</accession>
<comment type="caution">
    <text evidence="7">The sequence shown here is derived from an EMBL/GenBank/DDBJ whole genome shotgun (WGS) entry which is preliminary data.</text>
</comment>
<dbReference type="PANTHER" id="PTHR43133:SF63">
    <property type="entry name" value="RNA POLYMERASE SIGMA FACTOR FECI-RELATED"/>
    <property type="match status" value="1"/>
</dbReference>
<proteinExistence type="inferred from homology"/>
<protein>
    <submittedName>
        <fullName evidence="7">RNA polymerase sigma-70 factor (ECF subfamily)</fullName>
    </submittedName>
</protein>
<dbReference type="RefSeq" id="WP_184266586.1">
    <property type="nucleotide sequence ID" value="NZ_JACIIX010000028.1"/>
</dbReference>